<dbReference type="EMBL" id="BAAAUV010000001">
    <property type="protein sequence ID" value="GAA3192214.1"/>
    <property type="molecule type" value="Genomic_DNA"/>
</dbReference>
<evidence type="ECO:0000313" key="2">
    <source>
        <dbReference type="EMBL" id="GAA3192214.1"/>
    </source>
</evidence>
<evidence type="ECO:0000313" key="3">
    <source>
        <dbReference type="Proteomes" id="UP001501237"/>
    </source>
</evidence>
<reference evidence="3" key="1">
    <citation type="journal article" date="2019" name="Int. J. Syst. Evol. Microbiol.">
        <title>The Global Catalogue of Microorganisms (GCM) 10K type strain sequencing project: providing services to taxonomists for standard genome sequencing and annotation.</title>
        <authorList>
            <consortium name="The Broad Institute Genomics Platform"/>
            <consortium name="The Broad Institute Genome Sequencing Center for Infectious Disease"/>
            <person name="Wu L."/>
            <person name="Ma J."/>
        </authorList>
    </citation>
    <scope>NUCLEOTIDE SEQUENCE [LARGE SCALE GENOMIC DNA]</scope>
    <source>
        <strain evidence="3">JCM 9377</strain>
    </source>
</reference>
<sequence length="41" mass="4497">MRAREEEGEAYAPHREDGALDDLASLSEKHDPLTAARIAFG</sequence>
<dbReference type="Proteomes" id="UP001501237">
    <property type="component" value="Unassembled WGS sequence"/>
</dbReference>
<organism evidence="2 3">
    <name type="scientific">Actinocorallia longicatena</name>
    <dbReference type="NCBI Taxonomy" id="111803"/>
    <lineage>
        <taxon>Bacteria</taxon>
        <taxon>Bacillati</taxon>
        <taxon>Actinomycetota</taxon>
        <taxon>Actinomycetes</taxon>
        <taxon>Streptosporangiales</taxon>
        <taxon>Thermomonosporaceae</taxon>
        <taxon>Actinocorallia</taxon>
    </lineage>
</organism>
<proteinExistence type="predicted"/>
<keyword evidence="3" id="KW-1185">Reference proteome</keyword>
<accession>A0ABP6PVL3</accession>
<evidence type="ECO:0000256" key="1">
    <source>
        <dbReference type="SAM" id="MobiDB-lite"/>
    </source>
</evidence>
<dbReference type="RefSeq" id="WP_344821086.1">
    <property type="nucleotide sequence ID" value="NZ_BAAAUV010000001.1"/>
</dbReference>
<protein>
    <submittedName>
        <fullName evidence="2">Uncharacterized protein</fullName>
    </submittedName>
</protein>
<comment type="caution">
    <text evidence="2">The sequence shown here is derived from an EMBL/GenBank/DDBJ whole genome shotgun (WGS) entry which is preliminary data.</text>
</comment>
<gene>
    <name evidence="2" type="ORF">GCM10010468_00930</name>
</gene>
<feature type="region of interest" description="Disordered" evidence="1">
    <location>
        <begin position="1"/>
        <end position="21"/>
    </location>
</feature>
<name>A0ABP6PVL3_9ACTN</name>